<name>A0A291P7H7_9GAMM</name>
<dbReference type="KEGG" id="hbe:BEI_1886"/>
<evidence type="ECO:0000313" key="2">
    <source>
        <dbReference type="Proteomes" id="UP000219993"/>
    </source>
</evidence>
<dbReference type="OrthoDB" id="6171808at2"/>
<reference evidence="1 2" key="1">
    <citation type="journal article" date="2017" name="Sci. Rep.">
        <title>Revealing the Saline Adaptation Strategies of the Halophilic Bacterium Halomonas beimenensis through High-throughput Omics and Transposon Mutagenesis Approaches.</title>
        <authorList>
            <person name="Chen Y.H."/>
            <person name="Lin S.S."/>
            <person name="Shyu Y.T."/>
        </authorList>
    </citation>
    <scope>NUCLEOTIDE SEQUENCE [LARGE SCALE GENOMIC DNA]</scope>
    <source>
        <strain evidence="1 2">NTU-111</strain>
    </source>
</reference>
<dbReference type="EMBL" id="CP021435">
    <property type="protein sequence ID" value="ATJ82873.1"/>
    <property type="molecule type" value="Genomic_DNA"/>
</dbReference>
<accession>A0A291P7H7</accession>
<gene>
    <name evidence="1" type="ORF">BEI_1886</name>
</gene>
<keyword evidence="2" id="KW-1185">Reference proteome</keyword>
<proteinExistence type="predicted"/>
<sequence>MCHVQVERLPLHHLHHRRAAPPDVVFVVPRGEGLRGVGVDPRRGLFLMLQSNRRLFPLHEGRRGDDILALTILAVEVDDIEDQRVFDFVVEKLGLALGAAI</sequence>
<dbReference type="AlphaFoldDB" id="A0A291P7H7"/>
<evidence type="ECO:0000313" key="1">
    <source>
        <dbReference type="EMBL" id="ATJ82873.1"/>
    </source>
</evidence>
<organism evidence="1 2">
    <name type="scientific">Halomonas beimenensis</name>
    <dbReference type="NCBI Taxonomy" id="475662"/>
    <lineage>
        <taxon>Bacteria</taxon>
        <taxon>Pseudomonadati</taxon>
        <taxon>Pseudomonadota</taxon>
        <taxon>Gammaproteobacteria</taxon>
        <taxon>Oceanospirillales</taxon>
        <taxon>Halomonadaceae</taxon>
        <taxon>Halomonas</taxon>
    </lineage>
</organism>
<dbReference type="RefSeq" id="WP_097789270.1">
    <property type="nucleotide sequence ID" value="NZ_BAAADT010000002.1"/>
</dbReference>
<protein>
    <submittedName>
        <fullName evidence="1">Uncharacterized protein</fullName>
    </submittedName>
</protein>
<dbReference type="Proteomes" id="UP000219993">
    <property type="component" value="Chromosome"/>
</dbReference>